<dbReference type="InterPro" id="IPR010105">
    <property type="entry name" value="TonB_sidphr_rcpt"/>
</dbReference>
<evidence type="ECO:0000256" key="15">
    <source>
        <dbReference type="RuleBase" id="RU003357"/>
    </source>
</evidence>
<evidence type="ECO:0000256" key="1">
    <source>
        <dbReference type="ARBA" id="ARBA00004571"/>
    </source>
</evidence>
<keyword evidence="12 20" id="KW-0675">Receptor</keyword>
<dbReference type="GO" id="GO:0015344">
    <property type="term" value="F:siderophore uptake transmembrane transporter activity"/>
    <property type="evidence" value="ECO:0007669"/>
    <property type="project" value="TreeGrafter"/>
</dbReference>
<dbReference type="GO" id="GO:0009279">
    <property type="term" value="C:cell outer membrane"/>
    <property type="evidence" value="ECO:0007669"/>
    <property type="project" value="UniProtKB-SubCell"/>
</dbReference>
<dbReference type="Proteomes" id="UP000294359">
    <property type="component" value="Chromosome"/>
</dbReference>
<keyword evidence="3 14" id="KW-0813">Transport</keyword>
<dbReference type="Gene3D" id="2.40.170.20">
    <property type="entry name" value="TonB-dependent receptor, beta-barrel domain"/>
    <property type="match status" value="1"/>
</dbReference>
<feature type="domain" description="TonB-dependent receptor plug" evidence="18">
    <location>
        <begin position="66"/>
        <end position="165"/>
    </location>
</feature>
<dbReference type="InterPro" id="IPR039426">
    <property type="entry name" value="TonB-dep_rcpt-like"/>
</dbReference>
<dbReference type="PANTHER" id="PTHR32552">
    <property type="entry name" value="FERRICHROME IRON RECEPTOR-RELATED"/>
    <property type="match status" value="1"/>
</dbReference>
<dbReference type="SUPFAM" id="SSF56935">
    <property type="entry name" value="Porins"/>
    <property type="match status" value="1"/>
</dbReference>
<gene>
    <name evidence="19" type="primary">fpvA1</name>
    <name evidence="20" type="ORF">E1742_20860</name>
    <name evidence="19" type="ORF">GCM10007388_12700</name>
</gene>
<organism evidence="19 22">
    <name type="scientific">Pseudoduganella plicata</name>
    <dbReference type="NCBI Taxonomy" id="321984"/>
    <lineage>
        <taxon>Bacteria</taxon>
        <taxon>Pseudomonadati</taxon>
        <taxon>Pseudomonadota</taxon>
        <taxon>Betaproteobacteria</taxon>
        <taxon>Burkholderiales</taxon>
        <taxon>Oxalobacteraceae</taxon>
        <taxon>Telluria group</taxon>
        <taxon>Pseudoduganella</taxon>
    </lineage>
</organism>
<dbReference type="InterPro" id="IPR000531">
    <property type="entry name" value="Beta-barrel_TonB"/>
</dbReference>
<dbReference type="Pfam" id="PF00593">
    <property type="entry name" value="TonB_dep_Rec_b-barrel"/>
    <property type="match status" value="1"/>
</dbReference>
<evidence type="ECO:0000256" key="3">
    <source>
        <dbReference type="ARBA" id="ARBA00022448"/>
    </source>
</evidence>
<dbReference type="RefSeq" id="WP_134387051.1">
    <property type="nucleotide sequence ID" value="NZ_BMWW01000002.1"/>
</dbReference>
<evidence type="ECO:0000259" key="18">
    <source>
        <dbReference type="Pfam" id="PF07715"/>
    </source>
</evidence>
<feature type="chain" id="PRO_5044606900" evidence="16">
    <location>
        <begin position="25"/>
        <end position="702"/>
    </location>
</feature>
<dbReference type="InterPro" id="IPR037066">
    <property type="entry name" value="Plug_dom_sf"/>
</dbReference>
<dbReference type="GO" id="GO:0015891">
    <property type="term" value="P:siderophore transport"/>
    <property type="evidence" value="ECO:0007669"/>
    <property type="project" value="InterPro"/>
</dbReference>
<dbReference type="FunFam" id="2.170.130.10:FF:000010">
    <property type="entry name" value="Ferripyoverdine receptor"/>
    <property type="match status" value="1"/>
</dbReference>
<evidence type="ECO:0000256" key="11">
    <source>
        <dbReference type="ARBA" id="ARBA00023136"/>
    </source>
</evidence>
<evidence type="ECO:0000256" key="14">
    <source>
        <dbReference type="PROSITE-ProRule" id="PRU01360"/>
    </source>
</evidence>
<evidence type="ECO:0000256" key="9">
    <source>
        <dbReference type="ARBA" id="ARBA00023065"/>
    </source>
</evidence>
<comment type="subcellular location">
    <subcellularLocation>
        <location evidence="1 14">Cell outer membrane</location>
        <topology evidence="1 14">Multi-pass membrane protein</topology>
    </subcellularLocation>
</comment>
<reference evidence="19" key="1">
    <citation type="journal article" date="2014" name="Int. J. Syst. Evol. Microbiol.">
        <title>Complete genome sequence of Corynebacterium casei LMG S-19264T (=DSM 44701T), isolated from a smear-ripened cheese.</title>
        <authorList>
            <consortium name="US DOE Joint Genome Institute (JGI-PGF)"/>
            <person name="Walter F."/>
            <person name="Albersmeier A."/>
            <person name="Kalinowski J."/>
            <person name="Ruckert C."/>
        </authorList>
    </citation>
    <scope>NUCLEOTIDE SEQUENCE</scope>
    <source>
        <strain evidence="19">KCTC 12344</strain>
    </source>
</reference>
<evidence type="ECO:0000313" key="19">
    <source>
        <dbReference type="EMBL" id="GGY81435.1"/>
    </source>
</evidence>
<evidence type="ECO:0000313" key="20">
    <source>
        <dbReference type="EMBL" id="QBQ38350.1"/>
    </source>
</evidence>
<evidence type="ECO:0000256" key="6">
    <source>
        <dbReference type="ARBA" id="ARBA00022692"/>
    </source>
</evidence>
<proteinExistence type="inferred from homology"/>
<evidence type="ECO:0000256" key="8">
    <source>
        <dbReference type="ARBA" id="ARBA00023004"/>
    </source>
</evidence>
<keyword evidence="8" id="KW-0408">Iron</keyword>
<keyword evidence="6 14" id="KW-0812">Transmembrane</keyword>
<keyword evidence="13 14" id="KW-0998">Cell outer membrane</keyword>
<reference evidence="20 21" key="2">
    <citation type="submission" date="2019-03" db="EMBL/GenBank/DDBJ databases">
        <title>Draft Genome Sequences of Six Type Strains of the Genus Massilia.</title>
        <authorList>
            <person name="Miess H."/>
            <person name="Frediansyhah A."/>
            <person name="Gross H."/>
        </authorList>
    </citation>
    <scope>NUCLEOTIDE SEQUENCE [LARGE SCALE GENOMIC DNA]</scope>
    <source>
        <strain evidence="20 21">DSM 17505</strain>
    </source>
</reference>
<dbReference type="CDD" id="cd01347">
    <property type="entry name" value="ligand_gated_channel"/>
    <property type="match status" value="1"/>
</dbReference>
<dbReference type="OrthoDB" id="174652at2"/>
<keyword evidence="21" id="KW-1185">Reference proteome</keyword>
<keyword evidence="10 15" id="KW-0798">TonB box</keyword>
<dbReference type="EMBL" id="BMWW01000002">
    <property type="protein sequence ID" value="GGY81435.1"/>
    <property type="molecule type" value="Genomic_DNA"/>
</dbReference>
<name>A0A4P7BIX0_9BURK</name>
<dbReference type="PANTHER" id="PTHR32552:SF74">
    <property type="entry name" value="HYDROXAMATE SIDEROPHORE RECEPTOR FHUE"/>
    <property type="match status" value="1"/>
</dbReference>
<dbReference type="NCBIfam" id="TIGR01783">
    <property type="entry name" value="TonB-siderophor"/>
    <property type="match status" value="1"/>
</dbReference>
<reference evidence="19" key="3">
    <citation type="submission" date="2022-12" db="EMBL/GenBank/DDBJ databases">
        <authorList>
            <person name="Sun Q."/>
            <person name="Kim S."/>
        </authorList>
    </citation>
    <scope>NUCLEOTIDE SEQUENCE</scope>
    <source>
        <strain evidence="19">KCTC 12344</strain>
    </source>
</reference>
<evidence type="ECO:0000313" key="22">
    <source>
        <dbReference type="Proteomes" id="UP000619512"/>
    </source>
</evidence>
<accession>A0A4P7BIX0</accession>
<evidence type="ECO:0000313" key="21">
    <source>
        <dbReference type="Proteomes" id="UP000294359"/>
    </source>
</evidence>
<comment type="similarity">
    <text evidence="2 14 15">Belongs to the TonB-dependent receptor family.</text>
</comment>
<feature type="signal peptide" evidence="16">
    <location>
        <begin position="1"/>
        <end position="24"/>
    </location>
</feature>
<keyword evidence="9" id="KW-0406">Ion transport</keyword>
<dbReference type="GO" id="GO:0038023">
    <property type="term" value="F:signaling receptor activity"/>
    <property type="evidence" value="ECO:0007669"/>
    <property type="project" value="InterPro"/>
</dbReference>
<evidence type="ECO:0000256" key="10">
    <source>
        <dbReference type="ARBA" id="ARBA00023077"/>
    </source>
</evidence>
<evidence type="ECO:0000256" key="2">
    <source>
        <dbReference type="ARBA" id="ARBA00009810"/>
    </source>
</evidence>
<feature type="domain" description="TonB-dependent receptor-like beta-barrel" evidence="17">
    <location>
        <begin position="271"/>
        <end position="672"/>
    </location>
</feature>
<evidence type="ECO:0000256" key="5">
    <source>
        <dbReference type="ARBA" id="ARBA00022496"/>
    </source>
</evidence>
<dbReference type="Pfam" id="PF07715">
    <property type="entry name" value="Plug"/>
    <property type="match status" value="1"/>
</dbReference>
<keyword evidence="7 16" id="KW-0732">Signal</keyword>
<keyword evidence="11 14" id="KW-0472">Membrane</keyword>
<evidence type="ECO:0000256" key="12">
    <source>
        <dbReference type="ARBA" id="ARBA00023170"/>
    </source>
</evidence>
<dbReference type="PROSITE" id="PS52016">
    <property type="entry name" value="TONB_DEPENDENT_REC_3"/>
    <property type="match status" value="1"/>
</dbReference>
<evidence type="ECO:0000256" key="4">
    <source>
        <dbReference type="ARBA" id="ARBA00022452"/>
    </source>
</evidence>
<dbReference type="EMBL" id="CP038026">
    <property type="protein sequence ID" value="QBQ38350.1"/>
    <property type="molecule type" value="Genomic_DNA"/>
</dbReference>
<dbReference type="InterPro" id="IPR012910">
    <property type="entry name" value="Plug_dom"/>
</dbReference>
<evidence type="ECO:0000256" key="13">
    <source>
        <dbReference type="ARBA" id="ARBA00023237"/>
    </source>
</evidence>
<sequence length="702" mass="76080">MSPHRTALTPLALAAALLCGGAYAAPDGPAVDAAEAPIQTVVVKGENTGGYTARSSASSARLDLSLRETPQSVSVVTRQQMDDFRLNSASDVLANTTGVTVEKVESDRTYYTARGFDITNFQYDGVGIPFVFGNVYGELDTVLYERIDVVRGANGLMSGTGNPSATVNFIRKRPTAMTQASVAVTAGSWDKRRVEADVSGALNEARTLTGRLVAAYDEGDSYLDRYSTKRKVLSGVLEAKLSNATTLTAGHTAQIGTSKGNMWGALPLYYTDLSPVDLDVGANTAADWTRNRNEHQRSFVELTHQFENGWRAQATLSHNTFKNRSKMLYVYGTPDRQTGLGLFAYPSRYDADNKQTLFDASATGQFNLGGRQHELTFGANWSKSTLDDISHYGQGIGNPMPSLNGWDGSYAEPTFDARIDGSSYEDKRKSAFIAARFNLTDPMKLVTGISTTKADSDGIQYGVAHYKSASKSTPYVGLTYDLTPNVTAYGSYTTIFNPQSETDFDGATLDPMEGRTAELGLKSEWFGGKLNASGALFKTRQDNTAEQLGNVGTRAYYHGIDAESKGIELDLSGELARGLQASAGFTVLSLEDPAGQVVKTYLPRRTLRLSTTYKVPALPALTVGATANWQDDTYRNEAGGAVIRQASYAVVGLMARYDINRQLSIAANVNNVADKKYLTSLYWSQAYYAAPRNASVTLNWKY</sequence>
<dbReference type="Proteomes" id="UP000619512">
    <property type="component" value="Unassembled WGS sequence"/>
</dbReference>
<keyword evidence="4 14" id="KW-1134">Transmembrane beta strand</keyword>
<dbReference type="AlphaFoldDB" id="A0A4P7BIX0"/>
<keyword evidence="5" id="KW-0410">Iron transport</keyword>
<dbReference type="Gene3D" id="2.170.130.10">
    <property type="entry name" value="TonB-dependent receptor, plug domain"/>
    <property type="match status" value="1"/>
</dbReference>
<evidence type="ECO:0000256" key="16">
    <source>
        <dbReference type="SAM" id="SignalP"/>
    </source>
</evidence>
<protein>
    <submittedName>
        <fullName evidence="19">Ligand-gated channel protein</fullName>
    </submittedName>
    <submittedName>
        <fullName evidence="20">TonB-dependent siderophore receptor</fullName>
    </submittedName>
</protein>
<dbReference type="InterPro" id="IPR036942">
    <property type="entry name" value="Beta-barrel_TonB_sf"/>
</dbReference>
<evidence type="ECO:0000259" key="17">
    <source>
        <dbReference type="Pfam" id="PF00593"/>
    </source>
</evidence>
<evidence type="ECO:0000256" key="7">
    <source>
        <dbReference type="ARBA" id="ARBA00022729"/>
    </source>
</evidence>